<comment type="caution">
    <text evidence="1">The sequence shown here is derived from an EMBL/GenBank/DDBJ whole genome shotgun (WGS) entry which is preliminary data.</text>
</comment>
<protein>
    <recommendedName>
        <fullName evidence="3">Siphovirus Gp157 family protein</fullName>
    </recommendedName>
</protein>
<dbReference type="AlphaFoldDB" id="A0A917D968"/>
<reference evidence="1" key="2">
    <citation type="submission" date="2020-09" db="EMBL/GenBank/DDBJ databases">
        <authorList>
            <person name="Sun Q."/>
            <person name="Zhou Y."/>
        </authorList>
    </citation>
    <scope>NUCLEOTIDE SEQUENCE</scope>
    <source>
        <strain evidence="1">CGMCC 1.15493</strain>
    </source>
</reference>
<evidence type="ECO:0008006" key="3">
    <source>
        <dbReference type="Google" id="ProtNLM"/>
    </source>
</evidence>
<dbReference type="RefSeq" id="WP_244639890.1">
    <property type="nucleotide sequence ID" value="NZ_BMJJ01000002.1"/>
</dbReference>
<dbReference type="EMBL" id="BMJJ01000002">
    <property type="protein sequence ID" value="GGD11838.1"/>
    <property type="molecule type" value="Genomic_DNA"/>
</dbReference>
<dbReference type="Pfam" id="PF05565">
    <property type="entry name" value="Sipho_Gp157"/>
    <property type="match status" value="1"/>
</dbReference>
<dbReference type="Proteomes" id="UP000613160">
    <property type="component" value="Unassembled WGS sequence"/>
</dbReference>
<name>A0A917D968_9HYPH</name>
<sequence length="172" mass="18875">MDDPVRKLQREKVAAIRLMSHLRDAGEADDAEIVETAIEGETNFVEAVASVVAEIDECEVLQIGLKAKIEDFGNRLAAVTKRSEMLRAAIEASMVEAEQRNVKLPTKTVFLSERGPNVVVENEAEIPSRFWVQPEAPAPRLDRNALKAALKAKEVIPGAKLDNGSVSLSMRK</sequence>
<evidence type="ECO:0000313" key="2">
    <source>
        <dbReference type="Proteomes" id="UP000613160"/>
    </source>
</evidence>
<reference evidence="1" key="1">
    <citation type="journal article" date="2014" name="Int. J. Syst. Evol. Microbiol.">
        <title>Complete genome sequence of Corynebacterium casei LMG S-19264T (=DSM 44701T), isolated from a smear-ripened cheese.</title>
        <authorList>
            <consortium name="US DOE Joint Genome Institute (JGI-PGF)"/>
            <person name="Walter F."/>
            <person name="Albersmeier A."/>
            <person name="Kalinowski J."/>
            <person name="Ruckert C."/>
        </authorList>
    </citation>
    <scope>NUCLEOTIDE SEQUENCE</scope>
    <source>
        <strain evidence="1">CGMCC 1.15493</strain>
    </source>
</reference>
<evidence type="ECO:0000313" key="1">
    <source>
        <dbReference type="EMBL" id="GGD11838.1"/>
    </source>
</evidence>
<accession>A0A917D968</accession>
<organism evidence="1 2">
    <name type="scientific">Aureimonas glaciei</name>
    <dbReference type="NCBI Taxonomy" id="1776957"/>
    <lineage>
        <taxon>Bacteria</taxon>
        <taxon>Pseudomonadati</taxon>
        <taxon>Pseudomonadota</taxon>
        <taxon>Alphaproteobacteria</taxon>
        <taxon>Hyphomicrobiales</taxon>
        <taxon>Aurantimonadaceae</taxon>
        <taxon>Aureimonas</taxon>
    </lineage>
</organism>
<dbReference type="InterPro" id="IPR008840">
    <property type="entry name" value="Sipho_Gp157"/>
</dbReference>
<gene>
    <name evidence="1" type="ORF">GCM10011335_13510</name>
</gene>
<keyword evidence="2" id="KW-1185">Reference proteome</keyword>
<proteinExistence type="predicted"/>